<evidence type="ECO:0000256" key="2">
    <source>
        <dbReference type="ARBA" id="ARBA00023163"/>
    </source>
</evidence>
<proteinExistence type="predicted"/>
<keyword evidence="5" id="KW-1185">Reference proteome</keyword>
<comment type="caution">
    <text evidence="4">The sequence shown here is derived from an EMBL/GenBank/DDBJ whole genome shotgun (WGS) entry which is preliminary data.</text>
</comment>
<dbReference type="PROSITE" id="PS01124">
    <property type="entry name" value="HTH_ARAC_FAMILY_2"/>
    <property type="match status" value="1"/>
</dbReference>
<reference evidence="4 5" key="1">
    <citation type="submission" date="2020-10" db="EMBL/GenBank/DDBJ databases">
        <title>Sequencing the genomes of 1000 actinobacteria strains.</title>
        <authorList>
            <person name="Klenk H.-P."/>
        </authorList>
    </citation>
    <scope>NUCLEOTIDE SEQUENCE [LARGE SCALE GENOMIC DNA]</scope>
    <source>
        <strain evidence="4 5">DSM 44653</strain>
    </source>
</reference>
<dbReference type="SUPFAM" id="SSF46689">
    <property type="entry name" value="Homeodomain-like"/>
    <property type="match status" value="1"/>
</dbReference>
<organism evidence="4 5">
    <name type="scientific">Amycolatopsis lexingtonensis</name>
    <dbReference type="NCBI Taxonomy" id="218822"/>
    <lineage>
        <taxon>Bacteria</taxon>
        <taxon>Bacillati</taxon>
        <taxon>Actinomycetota</taxon>
        <taxon>Actinomycetes</taxon>
        <taxon>Pseudonocardiales</taxon>
        <taxon>Pseudonocardiaceae</taxon>
        <taxon>Amycolatopsis</taxon>
    </lineage>
</organism>
<keyword evidence="1" id="KW-0805">Transcription regulation</keyword>
<dbReference type="Gene3D" id="1.10.10.60">
    <property type="entry name" value="Homeodomain-like"/>
    <property type="match status" value="1"/>
</dbReference>
<sequence>MCLSLAAAARTHLAELVLLRRVRDRIDRECAQPLDVEALARVVDLPVAQFVRRFREAYGLSPHDYRRAAEAVRNREARPVRAKVA</sequence>
<feature type="domain" description="HTH araC/xylS-type" evidence="3">
    <location>
        <begin position="48"/>
        <end position="68"/>
    </location>
</feature>
<dbReference type="EMBL" id="JADBEG010000001">
    <property type="protein sequence ID" value="MBE1497059.1"/>
    <property type="molecule type" value="Genomic_DNA"/>
</dbReference>
<evidence type="ECO:0000259" key="3">
    <source>
        <dbReference type="PROSITE" id="PS01124"/>
    </source>
</evidence>
<name>A0ABR9I1J2_9PSEU</name>
<evidence type="ECO:0000256" key="1">
    <source>
        <dbReference type="ARBA" id="ARBA00023015"/>
    </source>
</evidence>
<protein>
    <submittedName>
        <fullName evidence="4">AraC-like DNA-binding protein</fullName>
    </submittedName>
</protein>
<dbReference type="Proteomes" id="UP000631670">
    <property type="component" value="Unassembled WGS sequence"/>
</dbReference>
<gene>
    <name evidence="4" type="ORF">H4696_004159</name>
</gene>
<dbReference type="InterPro" id="IPR018060">
    <property type="entry name" value="HTH_AraC"/>
</dbReference>
<dbReference type="RefSeq" id="WP_086863688.1">
    <property type="nucleotide sequence ID" value="NZ_JADBEG010000001.1"/>
</dbReference>
<keyword evidence="2" id="KW-0804">Transcription</keyword>
<evidence type="ECO:0000313" key="4">
    <source>
        <dbReference type="EMBL" id="MBE1497059.1"/>
    </source>
</evidence>
<accession>A0ABR9I1J2</accession>
<dbReference type="InterPro" id="IPR009057">
    <property type="entry name" value="Homeodomain-like_sf"/>
</dbReference>
<evidence type="ECO:0000313" key="5">
    <source>
        <dbReference type="Proteomes" id="UP000631670"/>
    </source>
</evidence>